<reference evidence="4" key="1">
    <citation type="submission" date="2014-11" db="EMBL/GenBank/DDBJ databases">
        <title>Molecular phylogeny of cliff fern family Woodsiaceae with morphological implications.</title>
        <authorList>
            <person name="Shao Y.-Z."/>
            <person name="Wei R."/>
            <person name="Zhang X.-C."/>
        </authorList>
    </citation>
    <scope>NUCLEOTIDE SEQUENCE</scope>
</reference>
<protein>
    <recommendedName>
        <fullName evidence="3">Acyltransferase 3 domain-containing protein</fullName>
    </recommendedName>
</protein>
<feature type="transmembrane region" description="Helical" evidence="2">
    <location>
        <begin position="62"/>
        <end position="84"/>
    </location>
</feature>
<feature type="region of interest" description="Disordered" evidence="1">
    <location>
        <begin position="278"/>
        <end position="313"/>
    </location>
</feature>
<evidence type="ECO:0000259" key="3">
    <source>
        <dbReference type="Pfam" id="PF01757"/>
    </source>
</evidence>
<dbReference type="GO" id="GO:0000271">
    <property type="term" value="P:polysaccharide biosynthetic process"/>
    <property type="evidence" value="ECO:0007669"/>
    <property type="project" value="TreeGrafter"/>
</dbReference>
<keyword evidence="2" id="KW-1133">Transmembrane helix</keyword>
<feature type="transmembrane region" description="Helical" evidence="2">
    <location>
        <begin position="29"/>
        <end position="50"/>
    </location>
</feature>
<name>A0A0K6S858_9ALVE</name>
<dbReference type="EMBL" id="CDMZ01001754">
    <property type="protein sequence ID" value="CUC09820.1"/>
    <property type="molecule type" value="Genomic_DNA"/>
</dbReference>
<dbReference type="AlphaFoldDB" id="A0A0K6S858"/>
<dbReference type="InterPro" id="IPR002656">
    <property type="entry name" value="Acyl_transf_3_dom"/>
</dbReference>
<dbReference type="GO" id="GO:0016020">
    <property type="term" value="C:membrane"/>
    <property type="evidence" value="ECO:0007669"/>
    <property type="project" value="TreeGrafter"/>
</dbReference>
<feature type="transmembrane region" description="Helical" evidence="2">
    <location>
        <begin position="107"/>
        <end position="126"/>
    </location>
</feature>
<dbReference type="PANTHER" id="PTHR23028">
    <property type="entry name" value="ACETYLTRANSFERASE"/>
    <property type="match status" value="1"/>
</dbReference>
<feature type="transmembrane region" description="Helical" evidence="2">
    <location>
        <begin position="133"/>
        <end position="149"/>
    </location>
</feature>
<sequence>MGDLRDRPTGSSIGRRGPGHPAYLKSLDFARFVAILHIVCFHAFVPTFSFQSDLNEPFPNRLAWFGWTQIVFFFCLSGFVLGYAKKDSMRDPSSLTELGAFLFQRLAPMYPVYLLSLIIPTAFCAAQRRVDEGFLKAVGVHAFLLQAWVPDPLIVNTFLEGGCVLNSPSWFLSTLVPYYFVFPLLVCHLRRVSRGALAAVICGCAFVGAGFCLAGVLLGAQGREAVSPFVKFHPASYFHLFTMGVVLSLICTPPRAQGRDNSARGLRALYGTFASSSASTCAEEGGTPSLLSSGASQGEDTADPQERQTAREESGSGFCFRDVAALCGYALFLGLTAVPNRHLFFYGNDGMFFWFFPMVVAGPFLLIIWGLSGEGSHDPLVALFSLPPLRFLGEISMEIYLLHTTVRELLLPFVGDVWGHKAEAGIGMGLMRFSGHLCLLIAVAAVCHYALTRPVGALLHRMLEKREERQGEQADVPCAMKGKERRNECVT</sequence>
<keyword evidence="2" id="KW-0812">Transmembrane</keyword>
<dbReference type="VEuPathDB" id="CryptoDB:Cvel_5513"/>
<proteinExistence type="predicted"/>
<feature type="transmembrane region" description="Helical" evidence="2">
    <location>
        <begin position="196"/>
        <end position="220"/>
    </location>
</feature>
<feature type="transmembrane region" description="Helical" evidence="2">
    <location>
        <begin position="351"/>
        <end position="371"/>
    </location>
</feature>
<dbReference type="GO" id="GO:0016747">
    <property type="term" value="F:acyltransferase activity, transferring groups other than amino-acyl groups"/>
    <property type="evidence" value="ECO:0007669"/>
    <property type="project" value="InterPro"/>
</dbReference>
<dbReference type="InterPro" id="IPR050879">
    <property type="entry name" value="Acyltransferase_3"/>
</dbReference>
<evidence type="ECO:0000256" key="2">
    <source>
        <dbReference type="SAM" id="Phobius"/>
    </source>
</evidence>
<feature type="compositionally biased region" description="Polar residues" evidence="1">
    <location>
        <begin position="289"/>
        <end position="299"/>
    </location>
</feature>
<feature type="transmembrane region" description="Helical" evidence="2">
    <location>
        <begin position="433"/>
        <end position="452"/>
    </location>
</feature>
<accession>A0A0K6S858</accession>
<feature type="transmembrane region" description="Helical" evidence="2">
    <location>
        <begin position="232"/>
        <end position="251"/>
    </location>
</feature>
<evidence type="ECO:0000256" key="1">
    <source>
        <dbReference type="SAM" id="MobiDB-lite"/>
    </source>
</evidence>
<feature type="transmembrane region" description="Helical" evidence="2">
    <location>
        <begin position="169"/>
        <end position="189"/>
    </location>
</feature>
<evidence type="ECO:0000313" key="4">
    <source>
        <dbReference type="EMBL" id="CUC09820.1"/>
    </source>
</evidence>
<keyword evidence="2" id="KW-0472">Membrane</keyword>
<organism evidence="4">
    <name type="scientific">Chromera velia CCMP2878</name>
    <dbReference type="NCBI Taxonomy" id="1169474"/>
    <lineage>
        <taxon>Eukaryota</taxon>
        <taxon>Sar</taxon>
        <taxon>Alveolata</taxon>
        <taxon>Colpodellida</taxon>
        <taxon>Chromeraceae</taxon>
        <taxon>Chromera</taxon>
    </lineage>
</organism>
<dbReference type="PANTHER" id="PTHR23028:SF53">
    <property type="entry name" value="ACYL_TRANSF_3 DOMAIN-CONTAINING PROTEIN"/>
    <property type="match status" value="1"/>
</dbReference>
<feature type="domain" description="Acyltransferase 3" evidence="3">
    <location>
        <begin position="25"/>
        <end position="209"/>
    </location>
</feature>
<gene>
    <name evidence="4" type="ORF">Cvel_5513.t1.CR1</name>
</gene>
<feature type="compositionally biased region" description="Basic and acidic residues" evidence="1">
    <location>
        <begin position="304"/>
        <end position="313"/>
    </location>
</feature>
<dbReference type="Pfam" id="PF01757">
    <property type="entry name" value="Acyl_transf_3"/>
    <property type="match status" value="1"/>
</dbReference>
<dbReference type="PhylomeDB" id="A0A0K6S858"/>